<evidence type="ECO:0000313" key="15">
    <source>
        <dbReference type="EMBL" id="CAD8616265.1"/>
    </source>
</evidence>
<dbReference type="GO" id="GO:0005634">
    <property type="term" value="C:nucleus"/>
    <property type="evidence" value="ECO:0007669"/>
    <property type="project" value="UniProtKB-SubCell"/>
</dbReference>
<keyword evidence="5 12" id="KW-0378">Hydrolase</keyword>
<keyword evidence="9 12" id="KW-0456">Lyase</keyword>
<dbReference type="GO" id="GO:0005739">
    <property type="term" value="C:mitochondrion"/>
    <property type="evidence" value="ECO:0007669"/>
    <property type="project" value="UniProtKB-SubCell"/>
</dbReference>
<comment type="similarity">
    <text evidence="1 12">Belongs to the Nth/MutY family.</text>
</comment>
<dbReference type="InterPro" id="IPR003265">
    <property type="entry name" value="HhH-GPD_domain"/>
</dbReference>
<dbReference type="CDD" id="cd00056">
    <property type="entry name" value="ENDO3c"/>
    <property type="match status" value="1"/>
</dbReference>
<keyword evidence="10 12" id="KW-0326">Glycosidase</keyword>
<dbReference type="GO" id="GO:0006285">
    <property type="term" value="P:base-excision repair, AP site formation"/>
    <property type="evidence" value="ECO:0007669"/>
    <property type="project" value="UniProtKB-UniRule"/>
</dbReference>
<dbReference type="GO" id="GO:0003677">
    <property type="term" value="F:DNA binding"/>
    <property type="evidence" value="ECO:0007669"/>
    <property type="project" value="UniProtKB-UniRule"/>
</dbReference>
<dbReference type="SUPFAM" id="SSF48150">
    <property type="entry name" value="DNA-glycosylase"/>
    <property type="match status" value="1"/>
</dbReference>
<keyword evidence="7" id="KW-0411">Iron-sulfur</keyword>
<evidence type="ECO:0000256" key="10">
    <source>
        <dbReference type="ARBA" id="ARBA00023295"/>
    </source>
</evidence>
<dbReference type="InterPro" id="IPR000445">
    <property type="entry name" value="HhH_motif"/>
</dbReference>
<keyword evidence="6" id="KW-0408">Iron</keyword>
<protein>
    <recommendedName>
        <fullName evidence="12">Endonuclease III homolog</fullName>
        <ecNumber evidence="12">3.2.2.-</ecNumber>
        <ecNumber evidence="12">4.2.99.18</ecNumber>
    </recommendedName>
    <alternativeName>
        <fullName evidence="12">Bifunctional DNA N-glycosylase/DNA-(apurinic or apyrimidinic site) lyase</fullName>
        <shortName evidence="12">DNA glycosylase/AP lyase</shortName>
    </alternativeName>
</protein>
<comment type="function">
    <text evidence="12">Bifunctional DNA N-glycosylase with associated apurinic/apyrimidinic (AP) lyase function that catalyzes the first step in base excision repair (BER), the primary repair pathway for the repair of oxidative DNA damage. The DNA N-glycosylase activity releases the damaged DNA base from DNA by cleaving the N-glycosidic bond, leaving an AP site. The AP lyase activity cleaves the phosphodiester bond 3' to the AP site by a beta-elimination. Primarily recognizes and repairs oxidative base damage of pyrimidines.</text>
</comment>
<comment type="catalytic activity">
    <reaction evidence="11 12">
        <text>2'-deoxyribonucleotide-(2'-deoxyribose 5'-phosphate)-2'-deoxyribonucleotide-DNA = a 3'-end 2'-deoxyribonucleotide-(2,3-dehydro-2,3-deoxyribose 5'-phosphate)-DNA + a 5'-end 5'-phospho-2'-deoxyribonucleoside-DNA + H(+)</text>
        <dbReference type="Rhea" id="RHEA:66592"/>
        <dbReference type="Rhea" id="RHEA-COMP:13180"/>
        <dbReference type="Rhea" id="RHEA-COMP:16897"/>
        <dbReference type="Rhea" id="RHEA-COMP:17067"/>
        <dbReference type="ChEBI" id="CHEBI:15378"/>
        <dbReference type="ChEBI" id="CHEBI:136412"/>
        <dbReference type="ChEBI" id="CHEBI:157695"/>
        <dbReference type="ChEBI" id="CHEBI:167181"/>
        <dbReference type="EC" id="4.2.99.18"/>
    </reaction>
</comment>
<dbReference type="Pfam" id="PF00730">
    <property type="entry name" value="HhH-GPD"/>
    <property type="match status" value="1"/>
</dbReference>
<evidence type="ECO:0000256" key="13">
    <source>
        <dbReference type="SAM" id="MobiDB-lite"/>
    </source>
</evidence>
<sequence>MVATRRACAAGVIAISPARTLALALHAGQEPATSRKPAKTVLTKGDGRLKPSKAKSTLSLPAPNPKNKPRSNGVKPVPLTLAPPSGWRAIWDLIVELRADRTAVVDRMGSEAISSSAPAQSRAYETLISLMLSSQTKDTVNLATMLKLREHGLTVDNILATPDEQLNELIHAVGFHNNKVRFIKQSTAILREQHGGRVPDTMEGLLALPGVGPKMAIIVLRVVYGKVVGISVDTHVHRISNQLGWTGPVATKLPEQTRGAIEAWMPSDIWADVNLVLVGLGQEIQTEKPKLLRKCLECSDPDAALALVARLGLDVPRERAKLAKGNAV</sequence>
<feature type="domain" description="HhH-GPD" evidence="14">
    <location>
        <begin position="132"/>
        <end position="283"/>
    </location>
</feature>
<dbReference type="InterPro" id="IPR030841">
    <property type="entry name" value="NTH1"/>
</dbReference>
<dbReference type="PANTHER" id="PTHR43286">
    <property type="entry name" value="ENDONUCLEASE III-LIKE PROTEIN 1"/>
    <property type="match status" value="1"/>
</dbReference>
<dbReference type="GO" id="GO:0140078">
    <property type="term" value="F:class I DNA-(apurinic or apyrimidinic site) endonuclease activity"/>
    <property type="evidence" value="ECO:0007669"/>
    <property type="project" value="UniProtKB-EC"/>
</dbReference>
<keyword evidence="3" id="KW-0479">Metal-binding</keyword>
<dbReference type="GO" id="GO:0006289">
    <property type="term" value="P:nucleotide-excision repair"/>
    <property type="evidence" value="ECO:0007669"/>
    <property type="project" value="TreeGrafter"/>
</dbReference>
<evidence type="ECO:0000256" key="6">
    <source>
        <dbReference type="ARBA" id="ARBA00023004"/>
    </source>
</evidence>
<evidence type="ECO:0000256" key="9">
    <source>
        <dbReference type="ARBA" id="ARBA00023239"/>
    </source>
</evidence>
<evidence type="ECO:0000256" key="12">
    <source>
        <dbReference type="HAMAP-Rule" id="MF_03183"/>
    </source>
</evidence>
<accession>A0A7S0LNJ2</accession>
<proteinExistence type="inferred from homology"/>
<evidence type="ECO:0000256" key="4">
    <source>
        <dbReference type="ARBA" id="ARBA00022763"/>
    </source>
</evidence>
<evidence type="ECO:0000256" key="1">
    <source>
        <dbReference type="ARBA" id="ARBA00008343"/>
    </source>
</evidence>
<evidence type="ECO:0000256" key="11">
    <source>
        <dbReference type="ARBA" id="ARBA00044632"/>
    </source>
</evidence>
<dbReference type="Gene3D" id="1.10.340.30">
    <property type="entry name" value="Hypothetical protein, domain 2"/>
    <property type="match status" value="1"/>
</dbReference>
<dbReference type="GO" id="GO:0000703">
    <property type="term" value="F:oxidized pyrimidine nucleobase lesion DNA N-glycosylase activity"/>
    <property type="evidence" value="ECO:0007669"/>
    <property type="project" value="UniProtKB-UniRule"/>
</dbReference>
<evidence type="ECO:0000256" key="3">
    <source>
        <dbReference type="ARBA" id="ARBA00022723"/>
    </source>
</evidence>
<dbReference type="EC" id="4.2.99.18" evidence="12"/>
<name>A0A7S0LNJ2_9EUKA</name>
<feature type="region of interest" description="Disordered" evidence="13">
    <location>
        <begin position="27"/>
        <end position="78"/>
    </location>
</feature>
<comment type="caution">
    <text evidence="12">Lacks conserved residue(s) required for the propagation of feature annotation.</text>
</comment>
<gene>
    <name evidence="12" type="primary">NTH1</name>
    <name evidence="15" type="ORF">CPEL01642_LOCUS19646</name>
</gene>
<evidence type="ECO:0000256" key="7">
    <source>
        <dbReference type="ARBA" id="ARBA00023014"/>
    </source>
</evidence>
<evidence type="ECO:0000256" key="5">
    <source>
        <dbReference type="ARBA" id="ARBA00022801"/>
    </source>
</evidence>
<keyword evidence="12" id="KW-0539">Nucleus</keyword>
<dbReference type="InterPro" id="IPR004036">
    <property type="entry name" value="Endonuclease-III-like_CS2"/>
</dbReference>
<dbReference type="FunFam" id="1.10.340.30:FF:000005">
    <property type="entry name" value="Endonuclease III-like protein 1"/>
    <property type="match status" value="1"/>
</dbReference>
<dbReference type="GO" id="GO:0046872">
    <property type="term" value="F:metal ion binding"/>
    <property type="evidence" value="ECO:0007669"/>
    <property type="project" value="UniProtKB-KW"/>
</dbReference>
<dbReference type="AlphaFoldDB" id="A0A7S0LNJ2"/>
<dbReference type="GO" id="GO:0051539">
    <property type="term" value="F:4 iron, 4 sulfur cluster binding"/>
    <property type="evidence" value="ECO:0007669"/>
    <property type="project" value="UniProtKB-KW"/>
</dbReference>
<dbReference type="SMART" id="SM00478">
    <property type="entry name" value="ENDO3c"/>
    <property type="match status" value="1"/>
</dbReference>
<dbReference type="HAMAP" id="MF_03183">
    <property type="entry name" value="Endonuclease_III_Nth"/>
    <property type="match status" value="1"/>
</dbReference>
<evidence type="ECO:0000259" key="14">
    <source>
        <dbReference type="SMART" id="SM00478"/>
    </source>
</evidence>
<organism evidence="15">
    <name type="scientific">Coccolithus braarudii</name>
    <dbReference type="NCBI Taxonomy" id="221442"/>
    <lineage>
        <taxon>Eukaryota</taxon>
        <taxon>Haptista</taxon>
        <taxon>Haptophyta</taxon>
        <taxon>Prymnesiophyceae</taxon>
        <taxon>Coccolithales</taxon>
        <taxon>Coccolithaceae</taxon>
        <taxon>Coccolithus</taxon>
    </lineage>
</organism>
<dbReference type="PANTHER" id="PTHR43286:SF1">
    <property type="entry name" value="ENDONUCLEASE III-LIKE PROTEIN 1"/>
    <property type="match status" value="1"/>
</dbReference>
<dbReference type="InterPro" id="IPR023170">
    <property type="entry name" value="HhH_base_excis_C"/>
</dbReference>
<dbReference type="Pfam" id="PF00633">
    <property type="entry name" value="HHH"/>
    <property type="match status" value="1"/>
</dbReference>
<dbReference type="EMBL" id="HBEY01041069">
    <property type="protein sequence ID" value="CAD8616265.1"/>
    <property type="molecule type" value="Transcribed_RNA"/>
</dbReference>
<keyword evidence="4 12" id="KW-0227">DNA damage</keyword>
<keyword evidence="2" id="KW-0004">4Fe-4S</keyword>
<keyword evidence="8 12" id="KW-0234">DNA repair</keyword>
<comment type="subcellular location">
    <subcellularLocation>
        <location evidence="12">Nucleus</location>
    </subcellularLocation>
    <subcellularLocation>
        <location evidence="12">Mitochondrion</location>
    </subcellularLocation>
</comment>
<dbReference type="InterPro" id="IPR011257">
    <property type="entry name" value="DNA_glycosylase"/>
</dbReference>
<evidence type="ECO:0000256" key="8">
    <source>
        <dbReference type="ARBA" id="ARBA00023204"/>
    </source>
</evidence>
<evidence type="ECO:0000256" key="2">
    <source>
        <dbReference type="ARBA" id="ARBA00022485"/>
    </source>
</evidence>
<dbReference type="EC" id="3.2.2.-" evidence="12"/>
<dbReference type="PROSITE" id="PS01155">
    <property type="entry name" value="ENDONUCLEASE_III_2"/>
    <property type="match status" value="1"/>
</dbReference>
<reference evidence="15" key="1">
    <citation type="submission" date="2021-01" db="EMBL/GenBank/DDBJ databases">
        <authorList>
            <person name="Corre E."/>
            <person name="Pelletier E."/>
            <person name="Niang G."/>
            <person name="Scheremetjew M."/>
            <person name="Finn R."/>
            <person name="Kale V."/>
            <person name="Holt S."/>
            <person name="Cochrane G."/>
            <person name="Meng A."/>
            <person name="Brown T."/>
            <person name="Cohen L."/>
        </authorList>
    </citation>
    <scope>NUCLEOTIDE SEQUENCE</scope>
    <source>
        <strain evidence="15">PLY182g</strain>
    </source>
</reference>
<dbReference type="Gene3D" id="1.10.1670.10">
    <property type="entry name" value="Helix-hairpin-Helix base-excision DNA repair enzymes (C-terminal)"/>
    <property type="match status" value="1"/>
</dbReference>
<keyword evidence="12" id="KW-0496">Mitochondrion</keyword>